<organism evidence="3 4">
    <name type="scientific">Geodermatophilus africanus</name>
    <dbReference type="NCBI Taxonomy" id="1137993"/>
    <lineage>
        <taxon>Bacteria</taxon>
        <taxon>Bacillati</taxon>
        <taxon>Actinomycetota</taxon>
        <taxon>Actinomycetes</taxon>
        <taxon>Geodermatophilales</taxon>
        <taxon>Geodermatophilaceae</taxon>
        <taxon>Geodermatophilus</taxon>
    </lineage>
</organism>
<sequence length="284" mass="30703">MSDALLVVDRDGPVTYLTLNRPERLNALSDELLERLGEALDESARTDAGVVVIRGAGRSFCAGYDVAPDSAEVGYAAERTPVQDRDRLLGNIELFTRVWRHPQPVITQVHGHCVAGGAQLASMCDITIVAEDATIMTSPALPLGGGYLSPLWAHRVGAQRAKLMSFDAGRRISGATAVAWGWAAEAVPAECLADHVRHLAHSIARTPAPLLRLKKEAVNRTEELQGLLTYARTGAETDALLHLTPEVKAVQERIKQVGLKQAIADFNAPFVEQFGVHPVQGRTR</sequence>
<dbReference type="SUPFAM" id="SSF52096">
    <property type="entry name" value="ClpP/crotonase"/>
    <property type="match status" value="1"/>
</dbReference>
<dbReference type="GO" id="GO:0003824">
    <property type="term" value="F:catalytic activity"/>
    <property type="evidence" value="ECO:0007669"/>
    <property type="project" value="InterPro"/>
</dbReference>
<gene>
    <name evidence="3" type="ORF">SAMN05660209_04374</name>
</gene>
<reference evidence="4" key="1">
    <citation type="submission" date="2016-10" db="EMBL/GenBank/DDBJ databases">
        <authorList>
            <person name="Varghese N."/>
            <person name="Submissions S."/>
        </authorList>
    </citation>
    <scope>NUCLEOTIDE SEQUENCE [LARGE SCALE GENOMIC DNA]</scope>
    <source>
        <strain evidence="4">DSM 45422</strain>
    </source>
</reference>
<dbReference type="RefSeq" id="WP_091160908.1">
    <property type="nucleotide sequence ID" value="NZ_FNOT01000016.1"/>
</dbReference>
<dbReference type="Proteomes" id="UP000198921">
    <property type="component" value="Unassembled WGS sequence"/>
</dbReference>
<protein>
    <submittedName>
        <fullName evidence="3">Enoyl-CoA hydratase</fullName>
    </submittedName>
</protein>
<name>A0A1H3PKK8_9ACTN</name>
<evidence type="ECO:0000313" key="4">
    <source>
        <dbReference type="Proteomes" id="UP000198921"/>
    </source>
</evidence>
<evidence type="ECO:0000313" key="3">
    <source>
        <dbReference type="EMBL" id="SDZ01626.1"/>
    </source>
</evidence>
<comment type="similarity">
    <text evidence="1 2">Belongs to the enoyl-CoA hydratase/isomerase family.</text>
</comment>
<evidence type="ECO:0000256" key="2">
    <source>
        <dbReference type="RuleBase" id="RU003707"/>
    </source>
</evidence>
<dbReference type="CDD" id="cd06558">
    <property type="entry name" value="crotonase-like"/>
    <property type="match status" value="1"/>
</dbReference>
<dbReference type="InterPro" id="IPR029045">
    <property type="entry name" value="ClpP/crotonase-like_dom_sf"/>
</dbReference>
<dbReference type="InterPro" id="IPR018376">
    <property type="entry name" value="Enoyl-CoA_hyd/isom_CS"/>
</dbReference>
<dbReference type="InterPro" id="IPR001753">
    <property type="entry name" value="Enoyl-CoA_hydra/iso"/>
</dbReference>
<dbReference type="PANTHER" id="PTHR43802">
    <property type="entry name" value="ENOYL-COA HYDRATASE"/>
    <property type="match status" value="1"/>
</dbReference>
<dbReference type="Pfam" id="PF00378">
    <property type="entry name" value="ECH_1"/>
    <property type="match status" value="1"/>
</dbReference>
<dbReference type="PANTHER" id="PTHR43802:SF1">
    <property type="entry name" value="IP11341P-RELATED"/>
    <property type="match status" value="1"/>
</dbReference>
<accession>A0A1H3PKK8</accession>
<proteinExistence type="inferred from homology"/>
<dbReference type="Gene3D" id="3.90.226.10">
    <property type="entry name" value="2-enoyl-CoA Hydratase, Chain A, domain 1"/>
    <property type="match status" value="1"/>
</dbReference>
<dbReference type="PROSITE" id="PS00166">
    <property type="entry name" value="ENOYL_COA_HYDRATASE"/>
    <property type="match status" value="1"/>
</dbReference>
<dbReference type="OrthoDB" id="9807606at2"/>
<dbReference type="AlphaFoldDB" id="A0A1H3PKK8"/>
<dbReference type="EMBL" id="FNOT01000016">
    <property type="protein sequence ID" value="SDZ01626.1"/>
    <property type="molecule type" value="Genomic_DNA"/>
</dbReference>
<evidence type="ECO:0000256" key="1">
    <source>
        <dbReference type="ARBA" id="ARBA00005254"/>
    </source>
</evidence>
<dbReference type="STRING" id="1137993.SAMN05660209_04374"/>
<keyword evidence="4" id="KW-1185">Reference proteome</keyword>